<reference evidence="1 2" key="1">
    <citation type="journal article" date="2018" name="Sci. Rep.">
        <title>Raphidocelis subcapitata (=Pseudokirchneriella subcapitata) provides an insight into genome evolution and environmental adaptations in the Sphaeropleales.</title>
        <authorList>
            <person name="Suzuki S."/>
            <person name="Yamaguchi H."/>
            <person name="Nakajima N."/>
            <person name="Kawachi M."/>
        </authorList>
    </citation>
    <scope>NUCLEOTIDE SEQUENCE [LARGE SCALE GENOMIC DNA]</scope>
    <source>
        <strain evidence="1 2">NIES-35</strain>
    </source>
</reference>
<sequence length="232" mass="25365">MASAAAPPVGAEGEGCEGAKLFGTELLVTIINLTPDICFGDSDWDIKWHRQRLACVCKAFAAALECQETLAVRLPRHCRDKACADTVGAALATVFGKARRLSALRVWGGDDSANEDLLLPALAALQRPLRSVELNNMRLPDWFDKGLAGLSNVKSISVLEKWSDPVILGSMAPERMPPTLEHLQVLATFIPLCWIEMGKEIAAGRFNNLRTLEVSVWSWWSGRTCCLTHHSA</sequence>
<dbReference type="Proteomes" id="UP000247498">
    <property type="component" value="Unassembled WGS sequence"/>
</dbReference>
<accession>A0A2V0P4X1</accession>
<protein>
    <submittedName>
        <fullName evidence="1">Uncharacterized protein</fullName>
    </submittedName>
</protein>
<organism evidence="1 2">
    <name type="scientific">Raphidocelis subcapitata</name>
    <dbReference type="NCBI Taxonomy" id="307507"/>
    <lineage>
        <taxon>Eukaryota</taxon>
        <taxon>Viridiplantae</taxon>
        <taxon>Chlorophyta</taxon>
        <taxon>core chlorophytes</taxon>
        <taxon>Chlorophyceae</taxon>
        <taxon>CS clade</taxon>
        <taxon>Sphaeropleales</taxon>
        <taxon>Selenastraceae</taxon>
        <taxon>Raphidocelis</taxon>
    </lineage>
</organism>
<evidence type="ECO:0000313" key="1">
    <source>
        <dbReference type="EMBL" id="GBF94896.1"/>
    </source>
</evidence>
<name>A0A2V0P4X1_9CHLO</name>
<evidence type="ECO:0000313" key="2">
    <source>
        <dbReference type="Proteomes" id="UP000247498"/>
    </source>
</evidence>
<keyword evidence="2" id="KW-1185">Reference proteome</keyword>
<proteinExistence type="predicted"/>
<dbReference type="InParanoid" id="A0A2V0P4X1"/>
<dbReference type="EMBL" id="BDRX01000057">
    <property type="protein sequence ID" value="GBF94896.1"/>
    <property type="molecule type" value="Genomic_DNA"/>
</dbReference>
<gene>
    <name evidence="1" type="ORF">Rsub_08139</name>
</gene>
<dbReference type="AlphaFoldDB" id="A0A2V0P4X1"/>
<comment type="caution">
    <text evidence="1">The sequence shown here is derived from an EMBL/GenBank/DDBJ whole genome shotgun (WGS) entry which is preliminary data.</text>
</comment>